<evidence type="ECO:0000256" key="8">
    <source>
        <dbReference type="PIRSR" id="PIRSR601952-1"/>
    </source>
</evidence>
<feature type="region of interest" description="Disordered" evidence="12">
    <location>
        <begin position="582"/>
        <end position="603"/>
    </location>
</feature>
<dbReference type="InterPro" id="IPR001952">
    <property type="entry name" value="Alkaline_phosphatase"/>
</dbReference>
<keyword evidence="13" id="KW-0732">Signal</keyword>
<dbReference type="Proteomes" id="UP000053664">
    <property type="component" value="Unassembled WGS sequence"/>
</dbReference>
<feature type="binding site" evidence="9">
    <location>
        <position position="143"/>
    </location>
    <ligand>
        <name>Mg(2+)</name>
        <dbReference type="ChEBI" id="CHEBI:18420"/>
    </ligand>
</feature>
<comment type="cofactor">
    <cofactor evidence="9">
        <name>Zn(2+)</name>
        <dbReference type="ChEBI" id="CHEBI:29105"/>
    </cofactor>
    <text evidence="9">Binds 2 Zn(2+) ions.</text>
</comment>
<dbReference type="SUPFAM" id="SSF53649">
    <property type="entry name" value="Alkaline phosphatase-like"/>
    <property type="match status" value="1"/>
</dbReference>
<evidence type="ECO:0000256" key="3">
    <source>
        <dbReference type="ARBA" id="ARBA00022553"/>
    </source>
</evidence>
<dbReference type="PRINTS" id="PR00113">
    <property type="entry name" value="ALKPHPHTASE"/>
</dbReference>
<dbReference type="GO" id="GO:0046872">
    <property type="term" value="F:metal ion binding"/>
    <property type="evidence" value="ECO:0007669"/>
    <property type="project" value="UniProtKB-KW"/>
</dbReference>
<dbReference type="eggNOG" id="KOG4126">
    <property type="taxonomic scope" value="Eukaryota"/>
</dbReference>
<feature type="binding site" evidence="9">
    <location>
        <position position="451"/>
    </location>
    <ligand>
        <name>Zn(2+)</name>
        <dbReference type="ChEBI" id="CHEBI:29105"/>
        <label>2</label>
    </ligand>
</feature>
<dbReference type="Gene3D" id="3.40.720.10">
    <property type="entry name" value="Alkaline Phosphatase, subunit A"/>
    <property type="match status" value="1"/>
</dbReference>
<dbReference type="InterPro" id="IPR018299">
    <property type="entry name" value="Alkaline_phosphatase_AS"/>
</dbReference>
<protein>
    <recommendedName>
        <fullName evidence="2 11">Alkaline phosphatase</fullName>
        <ecNumber evidence="2 11">3.1.3.1</ecNumber>
    </recommendedName>
</protein>
<keyword evidence="5 11" id="KW-0378">Hydrolase</keyword>
<feature type="binding site" evidence="9">
    <location>
        <position position="289"/>
    </location>
    <ligand>
        <name>Zn(2+)</name>
        <dbReference type="ChEBI" id="CHEBI:29105"/>
        <label>2</label>
    </ligand>
</feature>
<organism evidence="14 15">
    <name type="scientific">Pseudozyma flocculosa PF-1</name>
    <dbReference type="NCBI Taxonomy" id="1277687"/>
    <lineage>
        <taxon>Eukaryota</taxon>
        <taxon>Fungi</taxon>
        <taxon>Dikarya</taxon>
        <taxon>Basidiomycota</taxon>
        <taxon>Ustilaginomycotina</taxon>
        <taxon>Ustilaginomycetes</taxon>
        <taxon>Ustilaginales</taxon>
        <taxon>Ustilaginaceae</taxon>
        <taxon>Pseudozyma</taxon>
    </lineage>
</organism>
<dbReference type="OrthoDB" id="5818554at2759"/>
<dbReference type="EMBL" id="KE361630">
    <property type="protein sequence ID" value="EPQ29584.1"/>
    <property type="molecule type" value="Genomic_DNA"/>
</dbReference>
<dbReference type="Gene3D" id="1.10.60.40">
    <property type="match status" value="1"/>
</dbReference>
<evidence type="ECO:0000256" key="2">
    <source>
        <dbReference type="ARBA" id="ARBA00012647"/>
    </source>
</evidence>
<evidence type="ECO:0000256" key="13">
    <source>
        <dbReference type="SAM" id="SignalP"/>
    </source>
</evidence>
<feature type="signal peptide" evidence="13">
    <location>
        <begin position="1"/>
        <end position="19"/>
    </location>
</feature>
<dbReference type="SMART" id="SM00098">
    <property type="entry name" value="alkPPc"/>
    <property type="match status" value="1"/>
</dbReference>
<evidence type="ECO:0000256" key="5">
    <source>
        <dbReference type="ARBA" id="ARBA00022801"/>
    </source>
</evidence>
<dbReference type="PANTHER" id="PTHR11596">
    <property type="entry name" value="ALKALINE PHOSPHATASE"/>
    <property type="match status" value="1"/>
</dbReference>
<comment type="similarity">
    <text evidence="1 10">Belongs to the alkaline phosphatase family.</text>
</comment>
<keyword evidence="7 9" id="KW-0460">Magnesium</keyword>
<proteinExistence type="inferred from homology"/>
<dbReference type="HOGENOM" id="CLU_008539_6_0_1"/>
<evidence type="ECO:0000256" key="4">
    <source>
        <dbReference type="ARBA" id="ARBA00022723"/>
    </source>
</evidence>
<feature type="compositionally biased region" description="Basic and acidic residues" evidence="12">
    <location>
        <begin position="588"/>
        <end position="603"/>
    </location>
</feature>
<name>A0A061HAV8_9BASI</name>
<feature type="active site" description="Phosphoserine intermediate" evidence="8">
    <location>
        <position position="92"/>
    </location>
</feature>
<dbReference type="RefSeq" id="XP_007878508.1">
    <property type="nucleotide sequence ID" value="XM_007880317.1"/>
</dbReference>
<evidence type="ECO:0000256" key="9">
    <source>
        <dbReference type="PIRSR" id="PIRSR601952-2"/>
    </source>
</evidence>
<comment type="cofactor">
    <cofactor evidence="9">
        <name>Mg(2+)</name>
        <dbReference type="ChEBI" id="CHEBI:18420"/>
    </cofactor>
    <text evidence="9">Binds 1 Mg(2+) ion.</text>
</comment>
<dbReference type="InterPro" id="IPR017850">
    <property type="entry name" value="Alkaline_phosphatase_core_sf"/>
</dbReference>
<feature type="chain" id="PRO_5001603482" description="Alkaline phosphatase" evidence="13">
    <location>
        <begin position="20"/>
        <end position="603"/>
    </location>
</feature>
<feature type="binding site" evidence="9">
    <location>
        <position position="280"/>
    </location>
    <ligand>
        <name>Mg(2+)</name>
        <dbReference type="ChEBI" id="CHEBI:18420"/>
    </ligand>
</feature>
<comment type="catalytic activity">
    <reaction evidence="11">
        <text>a phosphate monoester + H2O = an alcohol + phosphate</text>
        <dbReference type="Rhea" id="RHEA:15017"/>
        <dbReference type="ChEBI" id="CHEBI:15377"/>
        <dbReference type="ChEBI" id="CHEBI:30879"/>
        <dbReference type="ChEBI" id="CHEBI:43474"/>
        <dbReference type="ChEBI" id="CHEBI:67140"/>
        <dbReference type="EC" id="3.1.3.1"/>
    </reaction>
</comment>
<evidence type="ECO:0000256" key="12">
    <source>
        <dbReference type="SAM" id="MobiDB-lite"/>
    </source>
</evidence>
<dbReference type="GeneID" id="19316917"/>
<dbReference type="EC" id="3.1.3.1" evidence="2 11"/>
<dbReference type="PROSITE" id="PS00123">
    <property type="entry name" value="ALKALINE_PHOSPHATASE"/>
    <property type="match status" value="1"/>
</dbReference>
<evidence type="ECO:0000313" key="15">
    <source>
        <dbReference type="Proteomes" id="UP000053664"/>
    </source>
</evidence>
<dbReference type="AlphaFoldDB" id="A0A061HAV8"/>
<dbReference type="PANTHER" id="PTHR11596:SF5">
    <property type="entry name" value="ALKALINE PHOSPHATASE"/>
    <property type="match status" value="1"/>
</dbReference>
<evidence type="ECO:0000256" key="10">
    <source>
        <dbReference type="RuleBase" id="RU003946"/>
    </source>
</evidence>
<dbReference type="CDD" id="cd16012">
    <property type="entry name" value="ALP"/>
    <property type="match status" value="1"/>
</dbReference>
<keyword evidence="6 9" id="KW-0862">Zinc</keyword>
<evidence type="ECO:0000256" key="11">
    <source>
        <dbReference type="RuleBase" id="RU003947"/>
    </source>
</evidence>
<feature type="binding site" evidence="9">
    <location>
        <position position="333"/>
    </location>
    <ligand>
        <name>Zn(2+)</name>
        <dbReference type="ChEBI" id="CHEBI:29105"/>
        <label>2</label>
    </ligand>
</feature>
<keyword evidence="4 9" id="KW-0479">Metal-binding</keyword>
<dbReference type="Pfam" id="PF00245">
    <property type="entry name" value="Alk_phosphatase"/>
    <property type="match status" value="1"/>
</dbReference>
<reference evidence="14 15" key="1">
    <citation type="journal article" date="2013" name="Plant Cell">
        <title>The transition from a phytopathogenic smut ancestor to an anamorphic biocontrol agent deciphered by comparative whole-genome analysis.</title>
        <authorList>
            <person name="Lefebvre F."/>
            <person name="Joly D.L."/>
            <person name="Labbe C."/>
            <person name="Teichmann B."/>
            <person name="Linning R."/>
            <person name="Belzile F."/>
            <person name="Bakkeren G."/>
            <person name="Belanger R.R."/>
        </authorList>
    </citation>
    <scope>NUCLEOTIDE SEQUENCE [LARGE SCALE GENOMIC DNA]</scope>
    <source>
        <strain evidence="14 15">PF-1</strain>
    </source>
</reference>
<feature type="binding site" evidence="9">
    <location>
        <position position="334"/>
    </location>
    <ligand>
        <name>Zn(2+)</name>
        <dbReference type="ChEBI" id="CHEBI:29105"/>
        <label>2</label>
    </ligand>
</feature>
<dbReference type="GO" id="GO:0004035">
    <property type="term" value="F:alkaline phosphatase activity"/>
    <property type="evidence" value="ECO:0007669"/>
    <property type="project" value="UniProtKB-EC"/>
</dbReference>
<feature type="binding site" evidence="9">
    <location>
        <position position="44"/>
    </location>
    <ligand>
        <name>Mg(2+)</name>
        <dbReference type="ChEBI" id="CHEBI:18420"/>
    </ligand>
</feature>
<evidence type="ECO:0000313" key="14">
    <source>
        <dbReference type="EMBL" id="EPQ29584.1"/>
    </source>
</evidence>
<feature type="binding site" evidence="9">
    <location>
        <position position="285"/>
    </location>
    <ligand>
        <name>Zn(2+)</name>
        <dbReference type="ChEBI" id="CHEBI:29105"/>
        <label>2</label>
    </ligand>
</feature>
<gene>
    <name evidence="14" type="ORF">PFL1_02803</name>
</gene>
<sequence length="603" mass="66204">MKLSGVFVHLSTLLVVALAIEAAPNSGKNSKRASGPNVIQLISDGFGPASETFTRSYLQSKDKTNWTVELPLDKFLVGNVRTRSTDSLVTDSAASATAYSCGLKSVNAYIGVDTEKKPCGTVLEAAKAKGYNVALVSTSRITHATPASYSAHVDDRDAEDEIANQQIGNYLLGKQVDILWGGGRRHFLPNTTSPGIRTDGKDLVAQAKSEGWTYVSNKMEFDTFQGGKNVSFPSLGLFTASHMSYEIDRNATEEPSLKEMALTALTALAQADAPYFIMIEGARIDHAAHNNDPIGHVHDILAYNEMVEAVTEWMDEQAKQDAEDETVLFSVADHECGGLTLGLERREDEEAFYGWFPDVLFNATHSTEYLAGQIGKYMKANNITTGTPALFDYIKNEVVIKSLGVADVQDDEVQRAVDLAALGSDAAVPLTVWLSSILNWRAHLGWSTTGHSGVDVNLYFHESPLASKNKKKVSAYRSRRDSVTGSHENTWIGQWIAKYLDLDLQSITKKLNNGSDYSWANNWSDRLNTFTENLEHYHGGLARVIPPNPASVEAIGKGKRSELASLPESYLENEHILRSIHGPRKHLSTAEERSHANARRQEL</sequence>
<accession>A0A061HAV8</accession>
<evidence type="ECO:0000256" key="1">
    <source>
        <dbReference type="ARBA" id="ARBA00005984"/>
    </source>
</evidence>
<dbReference type="GO" id="GO:0000329">
    <property type="term" value="C:fungal-type vacuole membrane"/>
    <property type="evidence" value="ECO:0007669"/>
    <property type="project" value="TreeGrafter"/>
</dbReference>
<feature type="binding site" evidence="9">
    <location>
        <position position="145"/>
    </location>
    <ligand>
        <name>Mg(2+)</name>
        <dbReference type="ChEBI" id="CHEBI:18420"/>
    </ligand>
</feature>
<dbReference type="KEGG" id="pfp:PFL1_02803"/>
<keyword evidence="3" id="KW-0597">Phosphoprotein</keyword>
<evidence type="ECO:0000256" key="6">
    <source>
        <dbReference type="ARBA" id="ARBA00022833"/>
    </source>
</evidence>
<feature type="binding site" evidence="9">
    <location>
        <position position="44"/>
    </location>
    <ligand>
        <name>Zn(2+)</name>
        <dbReference type="ChEBI" id="CHEBI:29105"/>
        <label>2</label>
    </ligand>
</feature>
<evidence type="ECO:0000256" key="7">
    <source>
        <dbReference type="ARBA" id="ARBA00022842"/>
    </source>
</evidence>